<evidence type="ECO:0000256" key="1">
    <source>
        <dbReference type="SAM" id="Phobius"/>
    </source>
</evidence>
<keyword evidence="1" id="KW-1133">Transmembrane helix</keyword>
<keyword evidence="3" id="KW-1185">Reference proteome</keyword>
<dbReference type="AlphaFoldDB" id="A0A7J6HAA5"/>
<protein>
    <submittedName>
        <fullName evidence="2">Uncharacterized protein</fullName>
    </submittedName>
</protein>
<gene>
    <name evidence="2" type="ORF">G4B88_026161</name>
</gene>
<organism evidence="2 3">
    <name type="scientific">Cannabis sativa</name>
    <name type="common">Hemp</name>
    <name type="synonym">Marijuana</name>
    <dbReference type="NCBI Taxonomy" id="3483"/>
    <lineage>
        <taxon>Eukaryota</taxon>
        <taxon>Viridiplantae</taxon>
        <taxon>Streptophyta</taxon>
        <taxon>Embryophyta</taxon>
        <taxon>Tracheophyta</taxon>
        <taxon>Spermatophyta</taxon>
        <taxon>Magnoliopsida</taxon>
        <taxon>eudicotyledons</taxon>
        <taxon>Gunneridae</taxon>
        <taxon>Pentapetalae</taxon>
        <taxon>rosids</taxon>
        <taxon>fabids</taxon>
        <taxon>Rosales</taxon>
        <taxon>Cannabaceae</taxon>
        <taxon>Cannabis</taxon>
    </lineage>
</organism>
<name>A0A7J6HAA5_CANSA</name>
<accession>A0A7J6HAA5</accession>
<evidence type="ECO:0000313" key="3">
    <source>
        <dbReference type="Proteomes" id="UP000583929"/>
    </source>
</evidence>
<keyword evidence="1" id="KW-0812">Transmembrane</keyword>
<dbReference type="Proteomes" id="UP000583929">
    <property type="component" value="Unassembled WGS sequence"/>
</dbReference>
<keyword evidence="1" id="KW-0472">Membrane</keyword>
<feature type="transmembrane region" description="Helical" evidence="1">
    <location>
        <begin position="22"/>
        <end position="42"/>
    </location>
</feature>
<reference evidence="2 3" key="1">
    <citation type="journal article" date="2020" name="bioRxiv">
        <title>Sequence and annotation of 42 cannabis genomes reveals extensive copy number variation in cannabinoid synthesis and pathogen resistance genes.</title>
        <authorList>
            <person name="Mckernan K.J."/>
            <person name="Helbert Y."/>
            <person name="Kane L.T."/>
            <person name="Ebling H."/>
            <person name="Zhang L."/>
            <person name="Liu B."/>
            <person name="Eaton Z."/>
            <person name="Mclaughlin S."/>
            <person name="Kingan S."/>
            <person name="Baybayan P."/>
            <person name="Concepcion G."/>
            <person name="Jordan M."/>
            <person name="Riva A."/>
            <person name="Barbazuk W."/>
            <person name="Harkins T."/>
        </authorList>
    </citation>
    <scope>NUCLEOTIDE SEQUENCE [LARGE SCALE GENOMIC DNA]</scope>
    <source>
        <strain evidence="3">cv. Jamaican Lion 4</strain>
        <tissue evidence="2">Leaf</tissue>
    </source>
</reference>
<dbReference type="EMBL" id="JAATIQ010000054">
    <property type="protein sequence ID" value="KAF4392172.1"/>
    <property type="molecule type" value="Genomic_DNA"/>
</dbReference>
<sequence length="73" mass="7999">MQSSAGMKLAFQANPKACSQRLLFYFVGLLFSLIDSFCPLGHLGMGRRSVDTFIIVGSLCLSIIERSRSGVQK</sequence>
<evidence type="ECO:0000313" key="2">
    <source>
        <dbReference type="EMBL" id="KAF4392172.1"/>
    </source>
</evidence>
<proteinExistence type="predicted"/>
<comment type="caution">
    <text evidence="2">The sequence shown here is derived from an EMBL/GenBank/DDBJ whole genome shotgun (WGS) entry which is preliminary data.</text>
</comment>